<dbReference type="Gene3D" id="3.20.190.10">
    <property type="entry name" value="MutM-like, N-terminal"/>
    <property type="match status" value="1"/>
</dbReference>
<evidence type="ECO:0000256" key="6">
    <source>
        <dbReference type="ARBA" id="ARBA00022771"/>
    </source>
</evidence>
<evidence type="ECO:0000256" key="16">
    <source>
        <dbReference type="SAM" id="MobiDB-lite"/>
    </source>
</evidence>
<dbReference type="InterPro" id="IPR015886">
    <property type="entry name" value="H2TH_FPG"/>
</dbReference>
<dbReference type="PANTHER" id="PTHR22993">
    <property type="entry name" value="FORMAMIDOPYRIMIDINE-DNA GLYCOSYLASE"/>
    <property type="match status" value="1"/>
</dbReference>
<feature type="compositionally biased region" description="Basic and acidic residues" evidence="16">
    <location>
        <begin position="224"/>
        <end position="233"/>
    </location>
</feature>
<evidence type="ECO:0000256" key="12">
    <source>
        <dbReference type="ARBA" id="ARBA00023268"/>
    </source>
</evidence>
<dbReference type="Pfam" id="PF06831">
    <property type="entry name" value="H2TH"/>
    <property type="match status" value="1"/>
</dbReference>
<dbReference type="EMBL" id="JAINVZ010000001">
    <property type="protein sequence ID" value="MBY8883456.1"/>
    <property type="molecule type" value="Genomic_DNA"/>
</dbReference>
<dbReference type="PROSITE" id="PS01242">
    <property type="entry name" value="ZF_FPG_1"/>
    <property type="match status" value="1"/>
</dbReference>
<dbReference type="SMART" id="SM01232">
    <property type="entry name" value="H2TH"/>
    <property type="match status" value="1"/>
</dbReference>
<evidence type="ECO:0000256" key="2">
    <source>
        <dbReference type="ARBA" id="ARBA00001947"/>
    </source>
</evidence>
<evidence type="ECO:0000256" key="15">
    <source>
        <dbReference type="PROSITE-ProRule" id="PRU00391"/>
    </source>
</evidence>
<evidence type="ECO:0000313" key="20">
    <source>
        <dbReference type="Proteomes" id="UP001198565"/>
    </source>
</evidence>
<dbReference type="SMART" id="SM00898">
    <property type="entry name" value="Fapy_DNA_glyco"/>
    <property type="match status" value="1"/>
</dbReference>
<dbReference type="SUPFAM" id="SSF81624">
    <property type="entry name" value="N-terminal domain of MutM-like DNA repair proteins"/>
    <property type="match status" value="1"/>
</dbReference>
<sequence>MPELPDVEGFREVLARHGEGHRVERVEVADAGVLRGVSAARLRRELKGRRLGTPTRHGKWLIAPTGGPTLLLHFGMTGRLVHCAAKDEPHPHDRVVVALRGDGQLRFRDQRKLQGIRLEDDAGVRRVLDSQGPDAAEVDRAGFEELMTGRRARVKSVLIDQCALAGLGNLLADEILWRARLHPARRADSLDRDELRRLHGRMRGVLRSAVPTGRVPPRRSWLTGHRDDPDPHCPRCGHPLRRGRVSGRGTVWCPHCQPEDG</sequence>
<feature type="region of interest" description="Disordered" evidence="16">
    <location>
        <begin position="209"/>
        <end position="240"/>
    </location>
</feature>
<accession>A0ABS7QL15</accession>
<evidence type="ECO:0000256" key="9">
    <source>
        <dbReference type="ARBA" id="ARBA00023125"/>
    </source>
</evidence>
<keyword evidence="7" id="KW-0378">Hydrolase</keyword>
<dbReference type="SUPFAM" id="SSF46946">
    <property type="entry name" value="S13-like H2TH domain"/>
    <property type="match status" value="1"/>
</dbReference>
<comment type="catalytic activity">
    <reaction evidence="1">
        <text>Hydrolysis of DNA containing ring-opened 7-methylguanine residues, releasing 2,6-diamino-4-hydroxy-5-(N-methyl)formamidopyrimidine.</text>
        <dbReference type="EC" id="3.2.2.23"/>
    </reaction>
</comment>
<evidence type="ECO:0000256" key="13">
    <source>
        <dbReference type="ARBA" id="ARBA00023295"/>
    </source>
</evidence>
<evidence type="ECO:0000256" key="7">
    <source>
        <dbReference type="ARBA" id="ARBA00022801"/>
    </source>
</evidence>
<evidence type="ECO:0000256" key="8">
    <source>
        <dbReference type="ARBA" id="ARBA00022833"/>
    </source>
</evidence>
<dbReference type="PROSITE" id="PS51066">
    <property type="entry name" value="ZF_FPG_2"/>
    <property type="match status" value="1"/>
</dbReference>
<protein>
    <submittedName>
        <fullName evidence="19">Fpg/Nei family DNA glycosylase</fullName>
    </submittedName>
</protein>
<keyword evidence="5" id="KW-0227">DNA damage</keyword>
<keyword evidence="12" id="KW-0511">Multifunctional enzyme</keyword>
<dbReference type="InterPro" id="IPR010979">
    <property type="entry name" value="Ribosomal_uS13-like_H2TH"/>
</dbReference>
<dbReference type="PANTHER" id="PTHR22993:SF9">
    <property type="entry name" value="FORMAMIDOPYRIMIDINE-DNA GLYCOSYLASE"/>
    <property type="match status" value="1"/>
</dbReference>
<comment type="similarity">
    <text evidence="3">Belongs to the FPG family.</text>
</comment>
<dbReference type="InterPro" id="IPR015887">
    <property type="entry name" value="DNA_glyclase_Znf_dom_DNA_BS"/>
</dbReference>
<comment type="catalytic activity">
    <reaction evidence="14">
        <text>2'-deoxyribonucleotide-(2'-deoxyribose 5'-phosphate)-2'-deoxyribonucleotide-DNA = a 3'-end 2'-deoxyribonucleotide-(2,3-dehydro-2,3-deoxyribose 5'-phosphate)-DNA + a 5'-end 5'-phospho-2'-deoxyribonucleoside-DNA + H(+)</text>
        <dbReference type="Rhea" id="RHEA:66592"/>
        <dbReference type="Rhea" id="RHEA-COMP:13180"/>
        <dbReference type="Rhea" id="RHEA-COMP:16897"/>
        <dbReference type="Rhea" id="RHEA-COMP:17067"/>
        <dbReference type="ChEBI" id="CHEBI:15378"/>
        <dbReference type="ChEBI" id="CHEBI:136412"/>
        <dbReference type="ChEBI" id="CHEBI:157695"/>
        <dbReference type="ChEBI" id="CHEBI:167181"/>
        <dbReference type="EC" id="4.2.99.18"/>
    </reaction>
</comment>
<dbReference type="InterPro" id="IPR012319">
    <property type="entry name" value="FPG_cat"/>
</dbReference>
<comment type="cofactor">
    <cofactor evidence="2">
        <name>Zn(2+)</name>
        <dbReference type="ChEBI" id="CHEBI:29105"/>
    </cofactor>
</comment>
<dbReference type="InterPro" id="IPR035937">
    <property type="entry name" value="FPG_N"/>
</dbReference>
<evidence type="ECO:0000256" key="10">
    <source>
        <dbReference type="ARBA" id="ARBA00023204"/>
    </source>
</evidence>
<keyword evidence="9" id="KW-0238">DNA-binding</keyword>
<dbReference type="PROSITE" id="PS51068">
    <property type="entry name" value="FPG_CAT"/>
    <property type="match status" value="1"/>
</dbReference>
<evidence type="ECO:0000256" key="14">
    <source>
        <dbReference type="ARBA" id="ARBA00044632"/>
    </source>
</evidence>
<dbReference type="Pfam" id="PF01149">
    <property type="entry name" value="Fapy_DNA_glyco"/>
    <property type="match status" value="1"/>
</dbReference>
<dbReference type="Proteomes" id="UP001198565">
    <property type="component" value="Unassembled WGS sequence"/>
</dbReference>
<keyword evidence="6 15" id="KW-0863">Zinc-finger</keyword>
<keyword evidence="20" id="KW-1185">Reference proteome</keyword>
<evidence type="ECO:0000259" key="18">
    <source>
        <dbReference type="PROSITE" id="PS51068"/>
    </source>
</evidence>
<keyword evidence="4" id="KW-0479">Metal-binding</keyword>
<dbReference type="InterPro" id="IPR000214">
    <property type="entry name" value="Znf_DNA_glyclase/AP_lyase"/>
</dbReference>
<dbReference type="SUPFAM" id="SSF57716">
    <property type="entry name" value="Glucocorticoid receptor-like (DNA-binding domain)"/>
    <property type="match status" value="1"/>
</dbReference>
<evidence type="ECO:0000256" key="3">
    <source>
        <dbReference type="ARBA" id="ARBA00009409"/>
    </source>
</evidence>
<dbReference type="InterPro" id="IPR010663">
    <property type="entry name" value="Znf_FPG/IleRS"/>
</dbReference>
<evidence type="ECO:0000256" key="4">
    <source>
        <dbReference type="ARBA" id="ARBA00022723"/>
    </source>
</evidence>
<evidence type="ECO:0000256" key="5">
    <source>
        <dbReference type="ARBA" id="ARBA00022763"/>
    </source>
</evidence>
<evidence type="ECO:0000313" key="19">
    <source>
        <dbReference type="EMBL" id="MBY8883456.1"/>
    </source>
</evidence>
<keyword evidence="11" id="KW-0456">Lyase</keyword>
<dbReference type="CDD" id="cd08773">
    <property type="entry name" value="FpgNei_N"/>
    <property type="match status" value="1"/>
</dbReference>
<dbReference type="Gene3D" id="1.10.8.50">
    <property type="match status" value="1"/>
</dbReference>
<reference evidence="19 20" key="1">
    <citation type="submission" date="2021-08" db="EMBL/GenBank/DDBJ databases">
        <title>Streptomyces sp. PTM05 isolated from lichen.</title>
        <authorList>
            <person name="Somphong A."/>
            <person name="Phongsopitanun W."/>
            <person name="Tanasupawat S."/>
        </authorList>
    </citation>
    <scope>NUCLEOTIDE SEQUENCE [LARGE SCALE GENOMIC DNA]</scope>
    <source>
        <strain evidence="19 20">Ptm05</strain>
    </source>
</reference>
<keyword evidence="10" id="KW-0234">DNA repair</keyword>
<feature type="domain" description="Formamidopyrimidine-DNA glycosylase catalytic" evidence="18">
    <location>
        <begin position="2"/>
        <end position="114"/>
    </location>
</feature>
<name>A0ABS7QL15_9ACTN</name>
<feature type="domain" description="FPG-type" evidence="17">
    <location>
        <begin position="221"/>
        <end position="258"/>
    </location>
</feature>
<proteinExistence type="inferred from homology"/>
<keyword evidence="8" id="KW-0862">Zinc</keyword>
<evidence type="ECO:0000256" key="1">
    <source>
        <dbReference type="ARBA" id="ARBA00001668"/>
    </source>
</evidence>
<comment type="caution">
    <text evidence="19">The sequence shown here is derived from an EMBL/GenBank/DDBJ whole genome shotgun (WGS) entry which is preliminary data.</text>
</comment>
<keyword evidence="13" id="KW-0326">Glycosidase</keyword>
<gene>
    <name evidence="19" type="ORF">K7472_01175</name>
</gene>
<evidence type="ECO:0000259" key="17">
    <source>
        <dbReference type="PROSITE" id="PS51066"/>
    </source>
</evidence>
<dbReference type="Pfam" id="PF06827">
    <property type="entry name" value="zf-FPG_IleRS"/>
    <property type="match status" value="1"/>
</dbReference>
<dbReference type="RefSeq" id="WP_222973059.1">
    <property type="nucleotide sequence ID" value="NZ_JAINVZ010000001.1"/>
</dbReference>
<evidence type="ECO:0000256" key="11">
    <source>
        <dbReference type="ARBA" id="ARBA00023239"/>
    </source>
</evidence>
<organism evidence="19 20">
    <name type="scientific">Streptantibioticus parmotrematis</name>
    <dbReference type="NCBI Taxonomy" id="2873249"/>
    <lineage>
        <taxon>Bacteria</taxon>
        <taxon>Bacillati</taxon>
        <taxon>Actinomycetota</taxon>
        <taxon>Actinomycetes</taxon>
        <taxon>Kitasatosporales</taxon>
        <taxon>Streptomycetaceae</taxon>
        <taxon>Streptantibioticus</taxon>
    </lineage>
</organism>